<reference evidence="1" key="1">
    <citation type="submission" date="2021-03" db="EMBL/GenBank/DDBJ databases">
        <authorList>
            <consortium name="DOE Joint Genome Institute"/>
            <person name="Ahrendt S."/>
            <person name="Looney B.P."/>
            <person name="Miyauchi S."/>
            <person name="Morin E."/>
            <person name="Drula E."/>
            <person name="Courty P.E."/>
            <person name="Chicoki N."/>
            <person name="Fauchery L."/>
            <person name="Kohler A."/>
            <person name="Kuo A."/>
            <person name="Labutti K."/>
            <person name="Pangilinan J."/>
            <person name="Lipzen A."/>
            <person name="Riley R."/>
            <person name="Andreopoulos W."/>
            <person name="He G."/>
            <person name="Johnson J."/>
            <person name="Barry K.W."/>
            <person name="Grigoriev I.V."/>
            <person name="Nagy L."/>
            <person name="Hibbett D."/>
            <person name="Henrissat B."/>
            <person name="Matheny P.B."/>
            <person name="Labbe J."/>
            <person name="Martin F."/>
        </authorList>
    </citation>
    <scope>NUCLEOTIDE SEQUENCE</scope>
    <source>
        <strain evidence="1">HHB10654</strain>
    </source>
</reference>
<organism evidence="1 2">
    <name type="scientific">Artomyces pyxidatus</name>
    <dbReference type="NCBI Taxonomy" id="48021"/>
    <lineage>
        <taxon>Eukaryota</taxon>
        <taxon>Fungi</taxon>
        <taxon>Dikarya</taxon>
        <taxon>Basidiomycota</taxon>
        <taxon>Agaricomycotina</taxon>
        <taxon>Agaricomycetes</taxon>
        <taxon>Russulales</taxon>
        <taxon>Auriscalpiaceae</taxon>
        <taxon>Artomyces</taxon>
    </lineage>
</organism>
<protein>
    <submittedName>
        <fullName evidence="1">Uncharacterized protein</fullName>
    </submittedName>
</protein>
<sequence length="289" mass="31703">KAIVDRASRIVVYLAGRPRGDKTWDACAAEASQALSAASVACKEDFRLDQTAHQRGKYPILHAGYSHGGGPKTPYNVDKKTELQGKVVEALKSNKALSRIAGFASSAFQMAAPRIFARYETCLADIKAASPRLSKPYANSIFPTATFNLGPQAITLPHRDAQNVPYGWCAIMALGTYDSEKGGHLYLWELNMVIEFPPGSTILVPSVLITHGHTLIQPGETRQSFTLYCAGALMRWHTYGLRTERTLSVQDLGLRRRLKATARTRQLDAMALFLKLGGLASDHAAVRRY</sequence>
<name>A0ACB8SEF3_9AGAM</name>
<proteinExistence type="predicted"/>
<dbReference type="EMBL" id="MU277371">
    <property type="protein sequence ID" value="KAI0054652.1"/>
    <property type="molecule type" value="Genomic_DNA"/>
</dbReference>
<comment type="caution">
    <text evidence="1">The sequence shown here is derived from an EMBL/GenBank/DDBJ whole genome shotgun (WGS) entry which is preliminary data.</text>
</comment>
<gene>
    <name evidence="1" type="ORF">BV25DRAFT_1816767</name>
</gene>
<feature type="non-terminal residue" evidence="1">
    <location>
        <position position="1"/>
    </location>
</feature>
<reference evidence="1" key="2">
    <citation type="journal article" date="2022" name="New Phytol.">
        <title>Evolutionary transition to the ectomycorrhizal habit in the genomes of a hyperdiverse lineage of mushroom-forming fungi.</title>
        <authorList>
            <person name="Looney B."/>
            <person name="Miyauchi S."/>
            <person name="Morin E."/>
            <person name="Drula E."/>
            <person name="Courty P.E."/>
            <person name="Kohler A."/>
            <person name="Kuo A."/>
            <person name="LaButti K."/>
            <person name="Pangilinan J."/>
            <person name="Lipzen A."/>
            <person name="Riley R."/>
            <person name="Andreopoulos W."/>
            <person name="He G."/>
            <person name="Johnson J."/>
            <person name="Nolan M."/>
            <person name="Tritt A."/>
            <person name="Barry K.W."/>
            <person name="Grigoriev I.V."/>
            <person name="Nagy L.G."/>
            <person name="Hibbett D."/>
            <person name="Henrissat B."/>
            <person name="Matheny P.B."/>
            <person name="Labbe J."/>
            <person name="Martin F.M."/>
        </authorList>
    </citation>
    <scope>NUCLEOTIDE SEQUENCE</scope>
    <source>
        <strain evidence="1">HHB10654</strain>
    </source>
</reference>
<accession>A0ACB8SEF3</accession>
<keyword evidence="2" id="KW-1185">Reference proteome</keyword>
<dbReference type="Proteomes" id="UP000814140">
    <property type="component" value="Unassembled WGS sequence"/>
</dbReference>
<evidence type="ECO:0000313" key="1">
    <source>
        <dbReference type="EMBL" id="KAI0054652.1"/>
    </source>
</evidence>
<evidence type="ECO:0000313" key="2">
    <source>
        <dbReference type="Proteomes" id="UP000814140"/>
    </source>
</evidence>